<reference evidence="1 2" key="1">
    <citation type="submission" date="2014-06" db="EMBL/GenBank/DDBJ databases">
        <authorList>
            <person name="Swart Estienne"/>
        </authorList>
    </citation>
    <scope>NUCLEOTIDE SEQUENCE [LARGE SCALE GENOMIC DNA]</scope>
    <source>
        <strain evidence="1 2">130c</strain>
    </source>
</reference>
<dbReference type="InParanoid" id="A0A078BA16"/>
<dbReference type="AlphaFoldDB" id="A0A078BA16"/>
<name>A0A078BA16_STYLE</name>
<gene>
    <name evidence="1" type="primary">Contig17395.g18504</name>
    <name evidence="1" type="ORF">STYLEM_19252</name>
</gene>
<keyword evidence="2" id="KW-1185">Reference proteome</keyword>
<protein>
    <submittedName>
        <fullName evidence="1">Uncharacterized protein</fullName>
    </submittedName>
</protein>
<evidence type="ECO:0000313" key="2">
    <source>
        <dbReference type="Proteomes" id="UP000039865"/>
    </source>
</evidence>
<proteinExistence type="predicted"/>
<dbReference type="EMBL" id="CCKQ01018175">
    <property type="protein sequence ID" value="CDW90112.1"/>
    <property type="molecule type" value="Genomic_DNA"/>
</dbReference>
<evidence type="ECO:0000313" key="1">
    <source>
        <dbReference type="EMBL" id="CDW90112.1"/>
    </source>
</evidence>
<accession>A0A078BA16</accession>
<sequence>MRQPKHETIPPQAPLIFQKVEPSSLQMFVDIEIIEPLFYQQQFQKTVLFVQSQAFSAIFIIPWVLEVQIQDAKQS</sequence>
<organism evidence="1 2">
    <name type="scientific">Stylonychia lemnae</name>
    <name type="common">Ciliate</name>
    <dbReference type="NCBI Taxonomy" id="5949"/>
    <lineage>
        <taxon>Eukaryota</taxon>
        <taxon>Sar</taxon>
        <taxon>Alveolata</taxon>
        <taxon>Ciliophora</taxon>
        <taxon>Intramacronucleata</taxon>
        <taxon>Spirotrichea</taxon>
        <taxon>Stichotrichia</taxon>
        <taxon>Sporadotrichida</taxon>
        <taxon>Oxytrichidae</taxon>
        <taxon>Stylonychinae</taxon>
        <taxon>Stylonychia</taxon>
    </lineage>
</organism>
<dbReference type="Proteomes" id="UP000039865">
    <property type="component" value="Unassembled WGS sequence"/>
</dbReference>